<reference evidence="1" key="1">
    <citation type="submission" date="2022-03" db="EMBL/GenBank/DDBJ databases">
        <authorList>
            <person name="Lindestad O."/>
        </authorList>
    </citation>
    <scope>NUCLEOTIDE SEQUENCE</scope>
</reference>
<evidence type="ECO:0000313" key="2">
    <source>
        <dbReference type="Proteomes" id="UP000838756"/>
    </source>
</evidence>
<comment type="caution">
    <text evidence="1">The sequence shown here is derived from an EMBL/GenBank/DDBJ whole genome shotgun (WGS) entry which is preliminary data.</text>
</comment>
<organism evidence="1 2">
    <name type="scientific">Pararge aegeria aegeria</name>
    <dbReference type="NCBI Taxonomy" id="348720"/>
    <lineage>
        <taxon>Eukaryota</taxon>
        <taxon>Metazoa</taxon>
        <taxon>Ecdysozoa</taxon>
        <taxon>Arthropoda</taxon>
        <taxon>Hexapoda</taxon>
        <taxon>Insecta</taxon>
        <taxon>Pterygota</taxon>
        <taxon>Neoptera</taxon>
        <taxon>Endopterygota</taxon>
        <taxon>Lepidoptera</taxon>
        <taxon>Glossata</taxon>
        <taxon>Ditrysia</taxon>
        <taxon>Papilionoidea</taxon>
        <taxon>Nymphalidae</taxon>
        <taxon>Satyrinae</taxon>
        <taxon>Satyrini</taxon>
        <taxon>Parargina</taxon>
        <taxon>Pararge</taxon>
    </lineage>
</organism>
<protein>
    <submittedName>
        <fullName evidence="1">Jg19985 protein</fullName>
    </submittedName>
</protein>
<gene>
    <name evidence="1" type="primary">jg19985</name>
    <name evidence="1" type="ORF">PAEG_LOCUS9485</name>
</gene>
<keyword evidence="2" id="KW-1185">Reference proteome</keyword>
<name>A0A8S4R2Y0_9NEOP</name>
<dbReference type="EMBL" id="CAKXAJ010024785">
    <property type="protein sequence ID" value="CAH2230231.1"/>
    <property type="molecule type" value="Genomic_DNA"/>
</dbReference>
<accession>A0A8S4R2Y0</accession>
<proteinExistence type="predicted"/>
<dbReference type="Proteomes" id="UP000838756">
    <property type="component" value="Unassembled WGS sequence"/>
</dbReference>
<evidence type="ECO:0000313" key="1">
    <source>
        <dbReference type="EMBL" id="CAH2230231.1"/>
    </source>
</evidence>
<sequence>MNTDKSWPMHQLFGRRIVQRAKICLSDKQMDITPAILHPPEEKYTESNVSTSSLHTDEDLDNYIEIKIEPEIKIQPGTNIELEIKIESDSDLYAPECSNVDVDTSSTTEHILFVDPASTATSTSTEEKTENKQGKIECYICNRVIMFNAHTCNKCEKLIHPFCGLRLAVEPSSFEEFELVCNECKQ</sequence>
<dbReference type="AlphaFoldDB" id="A0A8S4R2Y0"/>